<accession>A0A6P2D260</accession>
<evidence type="ECO:0000313" key="3">
    <source>
        <dbReference type="EMBL" id="VTR94937.1"/>
    </source>
</evidence>
<reference evidence="3 4" key="1">
    <citation type="submission" date="2019-05" db="EMBL/GenBank/DDBJ databases">
        <authorList>
            <consortium name="Science for Life Laboratories"/>
        </authorList>
    </citation>
    <scope>NUCLEOTIDE SEQUENCE [LARGE SCALE GENOMIC DNA]</scope>
    <source>
        <strain evidence="3">Soil9</strain>
    </source>
</reference>
<dbReference type="Proteomes" id="UP000464178">
    <property type="component" value="Chromosome"/>
</dbReference>
<organism evidence="3 4">
    <name type="scientific">Gemmata massiliana</name>
    <dbReference type="NCBI Taxonomy" id="1210884"/>
    <lineage>
        <taxon>Bacteria</taxon>
        <taxon>Pseudomonadati</taxon>
        <taxon>Planctomycetota</taxon>
        <taxon>Planctomycetia</taxon>
        <taxon>Gemmatales</taxon>
        <taxon>Gemmataceae</taxon>
        <taxon>Gemmata</taxon>
    </lineage>
</organism>
<proteinExistence type="predicted"/>
<feature type="compositionally biased region" description="Polar residues" evidence="1">
    <location>
        <begin position="145"/>
        <end position="159"/>
    </location>
</feature>
<keyword evidence="4" id="KW-1185">Reference proteome</keyword>
<evidence type="ECO:0000256" key="1">
    <source>
        <dbReference type="SAM" id="MobiDB-lite"/>
    </source>
</evidence>
<evidence type="ECO:0000313" key="4">
    <source>
        <dbReference type="Proteomes" id="UP000464178"/>
    </source>
</evidence>
<dbReference type="Gene3D" id="3.40.50.300">
    <property type="entry name" value="P-loop containing nucleotide triphosphate hydrolases"/>
    <property type="match status" value="1"/>
</dbReference>
<dbReference type="GO" id="GO:0016887">
    <property type="term" value="F:ATP hydrolysis activity"/>
    <property type="evidence" value="ECO:0007669"/>
    <property type="project" value="InterPro"/>
</dbReference>
<feature type="region of interest" description="Disordered" evidence="1">
    <location>
        <begin position="143"/>
        <end position="169"/>
    </location>
</feature>
<dbReference type="KEGG" id="gms:SOIL9_27770"/>
<name>A0A6P2D260_9BACT</name>
<dbReference type="Pfam" id="PF13476">
    <property type="entry name" value="AAA_23"/>
    <property type="match status" value="1"/>
</dbReference>
<dbReference type="GO" id="GO:0006302">
    <property type="term" value="P:double-strand break repair"/>
    <property type="evidence" value="ECO:0007669"/>
    <property type="project" value="InterPro"/>
</dbReference>
<sequence>MARRKPPTRPGPYLLRVQLLRDRITAPDSFPYCLPAIRNLETLDLHPKVTFFVGENGAGKSTLLEAIAVECGLNPEGGSRNFNFATRASHSKLGEALRLSRSLGGPADSYFLRAESFFNVATEIERLDRRRHSPHHSSIRMAVDRSTNSPTGNRSSLCSRTGFEGTGYT</sequence>
<gene>
    <name evidence="3" type="ORF">SOIL9_27770</name>
</gene>
<dbReference type="AlphaFoldDB" id="A0A6P2D260"/>
<dbReference type="InterPro" id="IPR038729">
    <property type="entry name" value="Rad50/SbcC_AAA"/>
</dbReference>
<dbReference type="SUPFAM" id="SSF52540">
    <property type="entry name" value="P-loop containing nucleoside triphosphate hydrolases"/>
    <property type="match status" value="2"/>
</dbReference>
<feature type="domain" description="Rad50/SbcC-type AAA" evidence="2">
    <location>
        <begin position="38"/>
        <end position="83"/>
    </location>
</feature>
<dbReference type="InterPro" id="IPR027417">
    <property type="entry name" value="P-loop_NTPase"/>
</dbReference>
<dbReference type="EMBL" id="LR593886">
    <property type="protein sequence ID" value="VTR94937.1"/>
    <property type="molecule type" value="Genomic_DNA"/>
</dbReference>
<evidence type="ECO:0000259" key="2">
    <source>
        <dbReference type="Pfam" id="PF13476"/>
    </source>
</evidence>
<protein>
    <recommendedName>
        <fullName evidence="2">Rad50/SbcC-type AAA domain-containing protein</fullName>
    </recommendedName>
</protein>